<gene>
    <name evidence="7" type="primary">lolB_7</name>
    <name evidence="7" type="ORF">GALL_401870</name>
</gene>
<sequence>MISRLFLLPALLLALVSAGCAPLQPVPAATPPATYEQHAERVAQIRAFALNGRIGVLSEKKGFSGTLHWHHHTEGDDIDFYSPIGTQLGSISAGADGVTLTTSDQKTYTAQDAETLMQDTLGWSLPMAGLSNWVLGRPSAGEVQILAWDGQGRILHMRQNGWDIEYPHYMEAEGQQLPGKIVLKSQKLDLKLVIEQWVGIQAEE</sequence>
<dbReference type="EMBL" id="MLJW01001466">
    <property type="protein sequence ID" value="OIQ78114.1"/>
    <property type="molecule type" value="Genomic_DNA"/>
</dbReference>
<evidence type="ECO:0000256" key="6">
    <source>
        <dbReference type="ARBA" id="ARBA00023186"/>
    </source>
</evidence>
<dbReference type="SUPFAM" id="SSF89392">
    <property type="entry name" value="Prokaryotic lipoproteins and lipoprotein localization factors"/>
    <property type="match status" value="1"/>
</dbReference>
<evidence type="ECO:0000313" key="7">
    <source>
        <dbReference type="EMBL" id="OIQ78114.1"/>
    </source>
</evidence>
<dbReference type="InterPro" id="IPR004565">
    <property type="entry name" value="OM_lipoprot_LolB"/>
</dbReference>
<reference evidence="7" key="1">
    <citation type="submission" date="2016-10" db="EMBL/GenBank/DDBJ databases">
        <title>Sequence of Gallionella enrichment culture.</title>
        <authorList>
            <person name="Poehlein A."/>
            <person name="Muehling M."/>
            <person name="Daniel R."/>
        </authorList>
    </citation>
    <scope>NUCLEOTIDE SEQUENCE</scope>
</reference>
<protein>
    <submittedName>
        <fullName evidence="7">Outer-membrane lipoprotein LolB</fullName>
    </submittedName>
</protein>
<keyword evidence="7" id="KW-0449">Lipoprotein</keyword>
<evidence type="ECO:0000256" key="5">
    <source>
        <dbReference type="ARBA" id="ARBA00023136"/>
    </source>
</evidence>
<evidence type="ECO:0000256" key="2">
    <source>
        <dbReference type="ARBA" id="ARBA00011245"/>
    </source>
</evidence>
<dbReference type="CDD" id="cd16326">
    <property type="entry name" value="LolB"/>
    <property type="match status" value="1"/>
</dbReference>
<keyword evidence="5" id="KW-0472">Membrane</keyword>
<dbReference type="Pfam" id="PF03550">
    <property type="entry name" value="LolB"/>
    <property type="match status" value="1"/>
</dbReference>
<keyword evidence="4" id="KW-0653">Protein transport</keyword>
<comment type="caution">
    <text evidence="7">The sequence shown here is derived from an EMBL/GenBank/DDBJ whole genome shotgun (WGS) entry which is preliminary data.</text>
</comment>
<dbReference type="GO" id="GO:0009279">
    <property type="term" value="C:cell outer membrane"/>
    <property type="evidence" value="ECO:0007669"/>
    <property type="project" value="UniProtKB-SubCell"/>
</dbReference>
<dbReference type="HAMAP" id="MF_00233">
    <property type="entry name" value="LolB"/>
    <property type="match status" value="1"/>
</dbReference>
<proteinExistence type="inferred from homology"/>
<evidence type="ECO:0000256" key="3">
    <source>
        <dbReference type="ARBA" id="ARBA00022448"/>
    </source>
</evidence>
<dbReference type="AlphaFoldDB" id="A0A1J5Q4A7"/>
<evidence type="ECO:0000256" key="1">
    <source>
        <dbReference type="ARBA" id="ARBA00004442"/>
    </source>
</evidence>
<dbReference type="PROSITE" id="PS51257">
    <property type="entry name" value="PROKAR_LIPOPROTEIN"/>
    <property type="match status" value="1"/>
</dbReference>
<comment type="subunit">
    <text evidence="2">Monomer.</text>
</comment>
<dbReference type="NCBIfam" id="TIGR00548">
    <property type="entry name" value="lolB"/>
    <property type="match status" value="1"/>
</dbReference>
<comment type="subcellular location">
    <subcellularLocation>
        <location evidence="1">Cell outer membrane</location>
    </subcellularLocation>
</comment>
<evidence type="ECO:0000256" key="4">
    <source>
        <dbReference type="ARBA" id="ARBA00022927"/>
    </source>
</evidence>
<keyword evidence="3" id="KW-0813">Transport</keyword>
<dbReference type="GO" id="GO:0015031">
    <property type="term" value="P:protein transport"/>
    <property type="evidence" value="ECO:0007669"/>
    <property type="project" value="UniProtKB-KW"/>
</dbReference>
<dbReference type="InterPro" id="IPR029046">
    <property type="entry name" value="LolA/LolB/LppX"/>
</dbReference>
<dbReference type="Gene3D" id="2.50.20.10">
    <property type="entry name" value="Lipoprotein localisation LolA/LolB/LppX"/>
    <property type="match status" value="1"/>
</dbReference>
<organism evidence="7">
    <name type="scientific">mine drainage metagenome</name>
    <dbReference type="NCBI Taxonomy" id="410659"/>
    <lineage>
        <taxon>unclassified sequences</taxon>
        <taxon>metagenomes</taxon>
        <taxon>ecological metagenomes</taxon>
    </lineage>
</organism>
<keyword evidence="6" id="KW-0143">Chaperone</keyword>
<name>A0A1J5Q4A7_9ZZZZ</name>
<accession>A0A1J5Q4A7</accession>